<dbReference type="Gene3D" id="2.40.50.140">
    <property type="entry name" value="Nucleic acid-binding proteins"/>
    <property type="match status" value="3"/>
</dbReference>
<dbReference type="InterPro" id="IPR047192">
    <property type="entry name" value="Euk_RPA1_DBD_C"/>
</dbReference>
<dbReference type="PANTHER" id="PTHR47165">
    <property type="entry name" value="OS03G0429900 PROTEIN"/>
    <property type="match status" value="1"/>
</dbReference>
<dbReference type="CDD" id="cd04475">
    <property type="entry name" value="RPA1_DBD_B"/>
    <property type="match status" value="1"/>
</dbReference>
<keyword evidence="8" id="KW-0238">DNA-binding</keyword>
<comment type="caution">
    <text evidence="14">The sequence shown here is derived from an EMBL/GenBank/DDBJ whole genome shotgun (WGS) entry which is preliminary data.</text>
</comment>
<organism evidence="14 15">
    <name type="scientific">Taxus chinensis</name>
    <name type="common">Chinese yew</name>
    <name type="synonym">Taxus wallichiana var. chinensis</name>
    <dbReference type="NCBI Taxonomy" id="29808"/>
    <lineage>
        <taxon>Eukaryota</taxon>
        <taxon>Viridiplantae</taxon>
        <taxon>Streptophyta</taxon>
        <taxon>Embryophyta</taxon>
        <taxon>Tracheophyta</taxon>
        <taxon>Spermatophyta</taxon>
        <taxon>Pinopsida</taxon>
        <taxon>Pinidae</taxon>
        <taxon>Conifers II</taxon>
        <taxon>Cupressales</taxon>
        <taxon>Taxaceae</taxon>
        <taxon>Taxus</taxon>
    </lineage>
</organism>
<dbReference type="CDD" id="cd04476">
    <property type="entry name" value="RPA1_DBD_C"/>
    <property type="match status" value="1"/>
</dbReference>
<dbReference type="CDD" id="cd04474">
    <property type="entry name" value="RPA1_DBD_A"/>
    <property type="match status" value="1"/>
</dbReference>
<dbReference type="GO" id="GO:0006281">
    <property type="term" value="P:DNA repair"/>
    <property type="evidence" value="ECO:0007669"/>
    <property type="project" value="UniProtKB-KW"/>
</dbReference>
<dbReference type="Pfam" id="PF08646">
    <property type="entry name" value="Rep_fac-A_C"/>
    <property type="match status" value="1"/>
</dbReference>
<evidence type="ECO:0000256" key="11">
    <source>
        <dbReference type="ARBA" id="ARBA00023242"/>
    </source>
</evidence>
<evidence type="ECO:0000313" key="14">
    <source>
        <dbReference type="EMBL" id="KAH9292201.1"/>
    </source>
</evidence>
<evidence type="ECO:0000313" key="15">
    <source>
        <dbReference type="Proteomes" id="UP000824469"/>
    </source>
</evidence>
<keyword evidence="7" id="KW-0862">Zinc</keyword>
<evidence type="ECO:0000256" key="3">
    <source>
        <dbReference type="ARBA" id="ARBA00022705"/>
    </source>
</evidence>
<evidence type="ECO:0000256" key="6">
    <source>
        <dbReference type="ARBA" id="ARBA00022771"/>
    </source>
</evidence>
<keyword evidence="10" id="KW-0234">DNA repair</keyword>
<dbReference type="FunFam" id="2.40.50.140:FF:000041">
    <property type="entry name" value="Replication protein A subunit"/>
    <property type="match status" value="1"/>
</dbReference>
<evidence type="ECO:0000256" key="1">
    <source>
        <dbReference type="ARBA" id="ARBA00004123"/>
    </source>
</evidence>
<feature type="domain" description="Replication protein A OB" evidence="13">
    <location>
        <begin position="187"/>
        <end position="291"/>
    </location>
</feature>
<evidence type="ECO:0000256" key="2">
    <source>
        <dbReference type="ARBA" id="ARBA00005690"/>
    </source>
</evidence>
<dbReference type="Proteomes" id="UP000824469">
    <property type="component" value="Unassembled WGS sequence"/>
</dbReference>
<dbReference type="GO" id="GO:0008270">
    <property type="term" value="F:zinc ion binding"/>
    <property type="evidence" value="ECO:0007669"/>
    <property type="project" value="UniProtKB-KW"/>
</dbReference>
<comment type="subcellular location">
    <subcellularLocation>
        <location evidence="1">Nucleus</location>
    </subcellularLocation>
</comment>
<protein>
    <recommendedName>
        <fullName evidence="16">Replication protein A subunit</fullName>
    </recommendedName>
</protein>
<keyword evidence="6" id="KW-0863">Zinc-finger</keyword>
<dbReference type="Pfam" id="PF16900">
    <property type="entry name" value="REPA_OB_2"/>
    <property type="match status" value="1"/>
</dbReference>
<feature type="domain" description="Replication factor A C-terminal" evidence="12">
    <location>
        <begin position="347"/>
        <end position="487"/>
    </location>
</feature>
<proteinExistence type="inferred from homology"/>
<keyword evidence="5" id="KW-0227">DNA damage</keyword>
<evidence type="ECO:0000256" key="9">
    <source>
        <dbReference type="ARBA" id="ARBA00023172"/>
    </source>
</evidence>
<dbReference type="GO" id="GO:0005634">
    <property type="term" value="C:nucleus"/>
    <property type="evidence" value="ECO:0007669"/>
    <property type="project" value="UniProtKB-SubCell"/>
</dbReference>
<dbReference type="InterPro" id="IPR012340">
    <property type="entry name" value="NA-bd_OB-fold"/>
</dbReference>
<dbReference type="FunFam" id="2.40.50.140:FF:000064">
    <property type="entry name" value="Replication protein A subunit"/>
    <property type="match status" value="1"/>
</dbReference>
<comment type="similarity">
    <text evidence="2">Belongs to the replication factor A protein 1 family.</text>
</comment>
<dbReference type="EMBL" id="JAHRHJ020003229">
    <property type="protein sequence ID" value="KAH9292201.1"/>
    <property type="molecule type" value="Genomic_DNA"/>
</dbReference>
<evidence type="ECO:0000256" key="10">
    <source>
        <dbReference type="ARBA" id="ARBA00023204"/>
    </source>
</evidence>
<keyword evidence="9" id="KW-0233">DNA recombination</keyword>
<evidence type="ECO:0008006" key="16">
    <source>
        <dbReference type="Google" id="ProtNLM"/>
    </source>
</evidence>
<dbReference type="InterPro" id="IPR031657">
    <property type="entry name" value="REPA_OB_2"/>
</dbReference>
<dbReference type="OMA" id="DQCDAFY"/>
<evidence type="ECO:0000259" key="12">
    <source>
        <dbReference type="Pfam" id="PF08646"/>
    </source>
</evidence>
<dbReference type="SUPFAM" id="SSF50249">
    <property type="entry name" value="Nucleic acid-binding proteins"/>
    <property type="match status" value="3"/>
</dbReference>
<evidence type="ECO:0000256" key="8">
    <source>
        <dbReference type="ARBA" id="ARBA00023125"/>
    </source>
</evidence>
<dbReference type="GO" id="GO:0006310">
    <property type="term" value="P:DNA recombination"/>
    <property type="evidence" value="ECO:0007669"/>
    <property type="project" value="UniProtKB-KW"/>
</dbReference>
<dbReference type="PANTHER" id="PTHR47165:SF4">
    <property type="entry name" value="OS03G0429900 PROTEIN"/>
    <property type="match status" value="1"/>
</dbReference>
<sequence>TVLVSEMEVVTETHPKIGAPTLVPTHVIRGKQSTTDTNHGDDKSLVPQTPPQKKVVLPANSRLPLKISALNTTLRTWSIEGRALGKTSLKEYANANGTGSYFTFDFVDDEGGEIRVTCFNEIAAKFFEEIEAGKLYTIANGRIGNAKPGYNHLNNEFEIFLQASSTISPLLVNNAIIPLHNFHLTEIKDIPAKPVGSFIDVIGIVLAISPCSTIRRRDSSETIRRSLQLKDMSGFSVTVTLWGQHLQDLAQELEELLSIPQLPVLALKVARISSFNGTSIDTVSSTKWFVNPQIPESKMLQDWVASENYTVYTPSVMNKFLGPPQSLKPVATIAEILHMGNTVNNEWATLTATITNIAMDNFYYMACPLAIGEKKCRKKVKPTNNGSWFCVSCNSHVHQCDYRYALCIDLQDGLGELQSVTAFDTAAEAIMGVAATDLQLLCIDDEATTEIANQIIGHDYKFTLSVKKETFRGNTQLKCVVLDSVKLEDSKVVS</sequence>
<evidence type="ECO:0000256" key="5">
    <source>
        <dbReference type="ARBA" id="ARBA00022763"/>
    </source>
</evidence>
<evidence type="ECO:0000256" key="4">
    <source>
        <dbReference type="ARBA" id="ARBA00022723"/>
    </source>
</evidence>
<dbReference type="GO" id="GO:0006260">
    <property type="term" value="P:DNA replication"/>
    <property type="evidence" value="ECO:0007669"/>
    <property type="project" value="UniProtKB-KW"/>
</dbReference>
<keyword evidence="3" id="KW-0235">DNA replication</keyword>
<dbReference type="GO" id="GO:0003677">
    <property type="term" value="F:DNA binding"/>
    <property type="evidence" value="ECO:0007669"/>
    <property type="project" value="UniProtKB-KW"/>
</dbReference>
<evidence type="ECO:0000259" key="13">
    <source>
        <dbReference type="Pfam" id="PF16900"/>
    </source>
</evidence>
<dbReference type="InterPro" id="IPR013955">
    <property type="entry name" value="Rep_factor-A_C"/>
</dbReference>
<keyword evidence="4" id="KW-0479">Metal-binding</keyword>
<gene>
    <name evidence="14" type="ORF">KI387_042611</name>
</gene>
<reference evidence="14 15" key="1">
    <citation type="journal article" date="2021" name="Nat. Plants">
        <title>The Taxus genome provides insights into paclitaxel biosynthesis.</title>
        <authorList>
            <person name="Xiong X."/>
            <person name="Gou J."/>
            <person name="Liao Q."/>
            <person name="Li Y."/>
            <person name="Zhou Q."/>
            <person name="Bi G."/>
            <person name="Li C."/>
            <person name="Du R."/>
            <person name="Wang X."/>
            <person name="Sun T."/>
            <person name="Guo L."/>
            <person name="Liang H."/>
            <person name="Lu P."/>
            <person name="Wu Y."/>
            <person name="Zhang Z."/>
            <person name="Ro D.K."/>
            <person name="Shang Y."/>
            <person name="Huang S."/>
            <person name="Yan J."/>
        </authorList>
    </citation>
    <scope>NUCLEOTIDE SEQUENCE [LARGE SCALE GENOMIC DNA]</scope>
    <source>
        <strain evidence="14">Ta-2019</strain>
    </source>
</reference>
<feature type="non-terminal residue" evidence="14">
    <location>
        <position position="1"/>
    </location>
</feature>
<evidence type="ECO:0000256" key="7">
    <source>
        <dbReference type="ARBA" id="ARBA00022833"/>
    </source>
</evidence>
<dbReference type="AlphaFoldDB" id="A0AA38C445"/>
<keyword evidence="15" id="KW-1185">Reference proteome</keyword>
<name>A0AA38C445_TAXCH</name>
<accession>A0AA38C445</accession>
<keyword evidence="11" id="KW-0539">Nucleus</keyword>